<evidence type="ECO:0000256" key="3">
    <source>
        <dbReference type="ARBA" id="ARBA00022729"/>
    </source>
</evidence>
<dbReference type="Gene3D" id="3.20.20.370">
    <property type="entry name" value="Glycoside hydrolase/deacetylase"/>
    <property type="match status" value="1"/>
</dbReference>
<name>A0A1Y2DDI7_9FUNG</name>
<keyword evidence="4 9" id="KW-0378">Hydrolase</keyword>
<reference evidence="9 10" key="1">
    <citation type="submission" date="2016-08" db="EMBL/GenBank/DDBJ databases">
        <title>A Parts List for Fungal Cellulosomes Revealed by Comparative Genomics.</title>
        <authorList>
            <consortium name="DOE Joint Genome Institute"/>
            <person name="Haitjema C.H."/>
            <person name="Gilmore S.P."/>
            <person name="Henske J.K."/>
            <person name="Solomon K.V."/>
            <person name="De Groot R."/>
            <person name="Kuo A."/>
            <person name="Mondo S.J."/>
            <person name="Salamov A.A."/>
            <person name="Labutti K."/>
            <person name="Zhao Z."/>
            <person name="Chiniquy J."/>
            <person name="Barry K."/>
            <person name="Brewer H.M."/>
            <person name="Purvine S.O."/>
            <person name="Wright A.T."/>
            <person name="Boxma B."/>
            <person name="Van Alen T."/>
            <person name="Hackstein J.H."/>
            <person name="Baker S.E."/>
            <person name="Grigoriev I.V."/>
            <person name="O'Malley M.A."/>
        </authorList>
    </citation>
    <scope>NUCLEOTIDE SEQUENCE [LARGE SCALE GENOMIC DNA]</scope>
    <source>
        <strain evidence="9 10">G1</strain>
    </source>
</reference>
<protein>
    <submittedName>
        <fullName evidence="9">Glycoside hydrolase/deacetylase</fullName>
    </submittedName>
</protein>
<sequence length="303" mass="33254">MKSIIISGILSLSLVALSRASCGGGYAQCGGKTFSGENCCISGYECTYINEWYSECKPATTTSASSGSTTSGQKMKYVESIYPKGTGIKPVYQCINPKHWALTMDDGPTQYSDIILDLLKKYNIKATFFVCGNLYMKTSNPEWARIIKRMDNEGHIIGNHTFDHVELPKLATTDEIINQMKQIEDALYATIGKKPAFMRLPCLNGNSNQTVMNTLESLGYNASVNCNADSMDYANGGDKEYAVRALSKQVANNNSVISLNHLLYGGATAENIIAMMTAEIEYMLAQGYKPVTMEECLGIRAYQ</sequence>
<dbReference type="PANTHER" id="PTHR46471">
    <property type="entry name" value="CHITIN DEACETYLASE"/>
    <property type="match status" value="1"/>
</dbReference>
<comment type="caution">
    <text evidence="9">The sequence shown here is derived from an EMBL/GenBank/DDBJ whole genome shotgun (WGS) entry which is preliminary data.</text>
</comment>
<dbReference type="EMBL" id="MCOG01000070">
    <property type="protein sequence ID" value="ORY57330.1"/>
    <property type="molecule type" value="Genomic_DNA"/>
</dbReference>
<dbReference type="Pfam" id="PF01522">
    <property type="entry name" value="Polysacc_deac_1"/>
    <property type="match status" value="1"/>
</dbReference>
<dbReference type="GO" id="GO:0016810">
    <property type="term" value="F:hydrolase activity, acting on carbon-nitrogen (but not peptide) bonds"/>
    <property type="evidence" value="ECO:0007669"/>
    <property type="project" value="InterPro"/>
</dbReference>
<dbReference type="PANTHER" id="PTHR46471:SF2">
    <property type="entry name" value="CHITIN DEACETYLASE-RELATED"/>
    <property type="match status" value="1"/>
</dbReference>
<feature type="signal peptide" evidence="6">
    <location>
        <begin position="1"/>
        <end position="20"/>
    </location>
</feature>
<dbReference type="SUPFAM" id="SSF88713">
    <property type="entry name" value="Glycoside hydrolase/deacetylase"/>
    <property type="match status" value="1"/>
</dbReference>
<proteinExistence type="predicted"/>
<dbReference type="InterPro" id="IPR011330">
    <property type="entry name" value="Glyco_hydro/deAcase_b/a-brl"/>
</dbReference>
<organism evidence="9 10">
    <name type="scientific">Neocallimastix californiae</name>
    <dbReference type="NCBI Taxonomy" id="1754190"/>
    <lineage>
        <taxon>Eukaryota</taxon>
        <taxon>Fungi</taxon>
        <taxon>Fungi incertae sedis</taxon>
        <taxon>Chytridiomycota</taxon>
        <taxon>Chytridiomycota incertae sedis</taxon>
        <taxon>Neocallimastigomycetes</taxon>
        <taxon>Neocallimastigales</taxon>
        <taxon>Neocallimastigaceae</taxon>
        <taxon>Neocallimastix</taxon>
    </lineage>
</organism>
<dbReference type="InterPro" id="IPR035971">
    <property type="entry name" value="CBD_sf"/>
</dbReference>
<dbReference type="GO" id="GO:0046872">
    <property type="term" value="F:metal ion binding"/>
    <property type="evidence" value="ECO:0007669"/>
    <property type="project" value="UniProtKB-KW"/>
</dbReference>
<keyword evidence="5" id="KW-0119">Carbohydrate metabolism</keyword>
<evidence type="ECO:0000259" key="8">
    <source>
        <dbReference type="PROSITE" id="PS51677"/>
    </source>
</evidence>
<evidence type="ECO:0000313" key="10">
    <source>
        <dbReference type="Proteomes" id="UP000193920"/>
    </source>
</evidence>
<evidence type="ECO:0000256" key="5">
    <source>
        <dbReference type="ARBA" id="ARBA00023277"/>
    </source>
</evidence>
<dbReference type="InterPro" id="IPR000254">
    <property type="entry name" value="CBD"/>
</dbReference>
<dbReference type="InterPro" id="IPR002509">
    <property type="entry name" value="NODB_dom"/>
</dbReference>
<keyword evidence="10" id="KW-1185">Reference proteome</keyword>
<dbReference type="PROSITE" id="PS51677">
    <property type="entry name" value="NODB"/>
    <property type="match status" value="1"/>
</dbReference>
<dbReference type="SMART" id="SM00236">
    <property type="entry name" value="fCBD"/>
    <property type="match status" value="1"/>
</dbReference>
<gene>
    <name evidence="9" type="ORF">LY90DRAFT_506480</name>
</gene>
<evidence type="ECO:0000259" key="7">
    <source>
        <dbReference type="PROSITE" id="PS51164"/>
    </source>
</evidence>
<dbReference type="GO" id="GO:0005576">
    <property type="term" value="C:extracellular region"/>
    <property type="evidence" value="ECO:0007669"/>
    <property type="project" value="InterPro"/>
</dbReference>
<dbReference type="OrthoDB" id="5547340at2759"/>
<feature type="domain" description="NodB homology" evidence="8">
    <location>
        <begin position="98"/>
        <end position="291"/>
    </location>
</feature>
<dbReference type="Pfam" id="PF00734">
    <property type="entry name" value="CBM_1"/>
    <property type="match status" value="1"/>
</dbReference>
<comment type="cofactor">
    <cofactor evidence="1">
        <name>Co(2+)</name>
        <dbReference type="ChEBI" id="CHEBI:48828"/>
    </cofactor>
</comment>
<feature type="domain" description="CBM1" evidence="7">
    <location>
        <begin position="21"/>
        <end position="57"/>
    </location>
</feature>
<dbReference type="Proteomes" id="UP000193920">
    <property type="component" value="Unassembled WGS sequence"/>
</dbReference>
<evidence type="ECO:0000313" key="9">
    <source>
        <dbReference type="EMBL" id="ORY57330.1"/>
    </source>
</evidence>
<accession>A0A1Y2DDI7</accession>
<dbReference type="AlphaFoldDB" id="A0A1Y2DDI7"/>
<keyword evidence="2" id="KW-0479">Metal-binding</keyword>
<feature type="chain" id="PRO_5012734135" evidence="6">
    <location>
        <begin position="21"/>
        <end position="303"/>
    </location>
</feature>
<dbReference type="PROSITE" id="PS51164">
    <property type="entry name" value="CBM1_2"/>
    <property type="match status" value="1"/>
</dbReference>
<evidence type="ECO:0000256" key="6">
    <source>
        <dbReference type="SAM" id="SignalP"/>
    </source>
</evidence>
<dbReference type="GO" id="GO:0030248">
    <property type="term" value="F:cellulose binding"/>
    <property type="evidence" value="ECO:0007669"/>
    <property type="project" value="InterPro"/>
</dbReference>
<evidence type="ECO:0000256" key="2">
    <source>
        <dbReference type="ARBA" id="ARBA00022723"/>
    </source>
</evidence>
<dbReference type="GO" id="GO:0005975">
    <property type="term" value="P:carbohydrate metabolic process"/>
    <property type="evidence" value="ECO:0007669"/>
    <property type="project" value="InterPro"/>
</dbReference>
<evidence type="ECO:0000256" key="1">
    <source>
        <dbReference type="ARBA" id="ARBA00001941"/>
    </source>
</evidence>
<dbReference type="SUPFAM" id="SSF57180">
    <property type="entry name" value="Cellulose-binding domain"/>
    <property type="match status" value="1"/>
</dbReference>
<evidence type="ECO:0000256" key="4">
    <source>
        <dbReference type="ARBA" id="ARBA00022801"/>
    </source>
</evidence>
<keyword evidence="3 6" id="KW-0732">Signal</keyword>